<dbReference type="KEGG" id="mhos:CXR34_04120"/>
<accession>A0A2K9DNL0</accession>
<feature type="domain" description="Tape measure protein N-terminal" evidence="1">
    <location>
        <begin position="72"/>
        <end position="251"/>
    </location>
</feature>
<dbReference type="EMBL" id="CP025299">
    <property type="protein sequence ID" value="AUG28736.1"/>
    <property type="molecule type" value="Genomic_DNA"/>
</dbReference>
<dbReference type="NCBIfam" id="TIGR02675">
    <property type="entry name" value="tape_meas_nterm"/>
    <property type="match status" value="1"/>
</dbReference>
<evidence type="ECO:0000313" key="2">
    <source>
        <dbReference type="EMBL" id="AUG28736.1"/>
    </source>
</evidence>
<dbReference type="RefSeq" id="WP_101305664.1">
    <property type="nucleotide sequence ID" value="NZ_CP025299.1"/>
</dbReference>
<reference evidence="2 3" key="1">
    <citation type="submission" date="2017-12" db="EMBL/GenBank/DDBJ databases">
        <title>Isolation and characterization of estrogens degradatiion strain Microbacterium hominis SJTG1.</title>
        <authorList>
            <person name="Xiong W."/>
            <person name="Yin C."/>
            <person name="Zheng D."/>
            <person name="Liang R."/>
        </authorList>
    </citation>
    <scope>NUCLEOTIDE SEQUENCE [LARGE SCALE GENOMIC DNA]</scope>
    <source>
        <strain evidence="2 3">SJTG1</strain>
    </source>
</reference>
<name>A0A2K9DNL0_9MICO</name>
<dbReference type="AlphaFoldDB" id="A0A2K9DNL0"/>
<dbReference type="Pfam" id="PF20155">
    <property type="entry name" value="TMP_3"/>
    <property type="match status" value="1"/>
</dbReference>
<evidence type="ECO:0000313" key="3">
    <source>
        <dbReference type="Proteomes" id="UP000233276"/>
    </source>
</evidence>
<dbReference type="Proteomes" id="UP000233276">
    <property type="component" value="Chromosome"/>
</dbReference>
<evidence type="ECO:0000259" key="1">
    <source>
        <dbReference type="Pfam" id="PF20155"/>
    </source>
</evidence>
<sequence length="1099" mass="112820">MSFSAAELVATIQLGGVSTAERDLERFRGKLDQTDSATAKIRKTADDAFRSTATSIGVAAAAAAVFTTKLFSTGVAYNQLQQTSRAALRTLLGGAEAANAQMDKLDAFAKTSPFSKSTFISAQQQLIGFGFEASKVIPILNAVQNATAAVGGSNDQIAEIVSILAKIRSSGKITADDLAQLGNRGLDAATLLGQGFGKSAADIRQSITDGTLDAAQAIDVLVAQMDAKFAGAASNVKETFAGTTDRIKAASRDIGAALAEPFVSKNGGGLFVTWGNQVADVMRAAEKHVTPVVSILTNRAAPAFAEITALLDRAKVAVKSWDSARLESGLNMIGAYGPAVAATAGAVLGVNTQLLASIPVVGRFIPSFSPLIGLIAGAAAASPELRAQLGALLGTMQPLIPVTVDLAKTLSGGLNVALPVVAAVVKAVVGVAKPLVEIISQVPAPVIAATVAAIAMNSAMKAGLPALQGFSDGVKRIGEHVAVQAALASMEGNTSRLAGTFGAAGAAATGLGNSIKAAFVSNPVGIVLLAVSTAAGILTAAFAAQAQQTQITRDRIASYKDSLNQASGAITGLTRAQVEKNLADTDARALAKELKVSYADFVSAVLGEKDALDRVNAAMDENGKKRREGDNIAIGMTQSALKLRDILGQQTQALSSASDEVRDYAVEQQKAAAAMTETGRSNERMNAALEIARDVSHDATERLKGLKQALDELNGGTRTQSDLTRDLNEQTDRLRDVFLAADEAGNKLAPGLVNAAGAIDTTSAAGRGLYDEVSRLNDQMLDAILLADKDAKARGEQGIAVDQARQIAAKYQDTLRGLGAEAGLSDEQVNGLISTMLATPEVVAYAVDDSGTVDAAKLRLIDLATQIRDTPNGHFEVSEDSIPGLRDALRVLGVDITSLPAGTVTVKKDDGSFVSVEDALTNLTRPRWMTIFATTQADGSYGQGLGVLKRAGGGPVVGPGTSTSDSIAALLSNDEHVWSAAEVHGAGGHTNVMAMRQAARAGRLGDFMPRFATGGPVIVSSRLPSPVVATAPATVPATAGVSDVGGISRAVLEAVADALGSMSVYLQSPLSGDYLLAKVVDVATGAAIGVVRGGTERTR</sequence>
<proteinExistence type="predicted"/>
<dbReference type="InterPro" id="IPR013491">
    <property type="entry name" value="Tape_meas_N"/>
</dbReference>
<protein>
    <recommendedName>
        <fullName evidence="1">Tape measure protein N-terminal domain-containing protein</fullName>
    </recommendedName>
</protein>
<gene>
    <name evidence="2" type="ORF">CXR34_04120</name>
</gene>
<organism evidence="2 3">
    <name type="scientific">Microbacterium hominis</name>
    <dbReference type="NCBI Taxonomy" id="162426"/>
    <lineage>
        <taxon>Bacteria</taxon>
        <taxon>Bacillati</taxon>
        <taxon>Actinomycetota</taxon>
        <taxon>Actinomycetes</taxon>
        <taxon>Micrococcales</taxon>
        <taxon>Microbacteriaceae</taxon>
        <taxon>Microbacterium</taxon>
    </lineage>
</organism>